<keyword evidence="4" id="KW-0808">Transferase</keyword>
<dbReference type="CDD" id="cd00156">
    <property type="entry name" value="REC"/>
    <property type="match status" value="1"/>
</dbReference>
<keyword evidence="3 8" id="KW-0597">Phosphoprotein</keyword>
<dbReference type="GO" id="GO:0000155">
    <property type="term" value="F:phosphorelay sensor kinase activity"/>
    <property type="evidence" value="ECO:0007669"/>
    <property type="project" value="InterPro"/>
</dbReference>
<evidence type="ECO:0000259" key="11">
    <source>
        <dbReference type="PROSITE" id="PS50110"/>
    </source>
</evidence>
<dbReference type="InterPro" id="IPR000014">
    <property type="entry name" value="PAS"/>
</dbReference>
<sequence length="939" mass="101745">MTVELFEAGLAALEREGHGVRPLLRVIAGDVPQRGHAGEVDGGGFSHPILPAHRLRGRSDNMVFVVTRGKSTVAGNPCLVAPPTRPKLSTRTPPRNPSSMTSFLLRREQRGLLISVILGLVIAPLLLLLTTWEIQREFTRGRVLREAVDHSYEQRMQLQTLFSLLQDAETGQRGFVITGQQRFLEPYDAALRRLPSHLASLRALRQRDAGDLIAGDDPVFDRLVALIERKQGAMAEGIRLRREEGADAARTLVSSGQGKVIMDEIRVVTGELQAADRAALERRIAANDSLTKRTERLTQTLFVVLVVFLLAAFLLLSRQIRARQQLFTVAQATAGRLDAILDNAQDAIITLNPSGTIETVNKAAEEMFGQPRESLVRKALAQFIELPDRGELFIRQLSGADDLSKGVLRELTGHRADGSTFPIEASIGLVRLPEGERIAASIRDISERRRVEKLKAEFVSTVSHELRTPLTSIAGSLGLLVGGAAGSLPERAARLLGIAHSNCQRLVRLINDILDIEKIESGQMEFDLQPLDLGELARRAVDGMGGLGGQMNVDFALDVAPGLPLVRGDADRLSQVAANLLSNAAKFSPVGGTVEVTVYAPRPDMLRFCVRDHGPGVPEAFRDRIFSKFAQADASDTRAKGGTGLGLAISREIVQRHGGRLWFDSEPGKGATFQFELATIETRPRVIDSSEGAARVLLCEDDPDIAEILSQALREAGVRVHTVGDVASASAVLEIGGFDAFVTDVRLPDGSGLDLLRRLRADASTRDIPALVISAEAAEGRGEALDVVDWLQKPIDLDRLRTAVHRAVNGHADSRRIEVLHVEDDADVHAVVRDALQERCAIRHADSVRAGRAALAEARPDVVILDLGLGDGNGVELLGDLHNGGDEPVPVIVFSAQPLEDKALAASVDAVLTKSKTTLDQLARTVRKLASDADSKRRR</sequence>
<evidence type="ECO:0000259" key="12">
    <source>
        <dbReference type="PROSITE" id="PS50112"/>
    </source>
</evidence>
<dbReference type="PANTHER" id="PTHR43047">
    <property type="entry name" value="TWO-COMPONENT HISTIDINE PROTEIN KINASE"/>
    <property type="match status" value="1"/>
</dbReference>
<feature type="modified residue" description="4-aspartylphosphate" evidence="8">
    <location>
        <position position="744"/>
    </location>
</feature>
<reference evidence="13 14" key="1">
    <citation type="submission" date="2018-04" db="EMBL/GenBank/DDBJ databases">
        <title>The genome sequence of Caulobacter sp. 744.</title>
        <authorList>
            <person name="Gao J."/>
            <person name="Sun J."/>
        </authorList>
    </citation>
    <scope>NUCLEOTIDE SEQUENCE [LARGE SCALE GENOMIC DNA]</scope>
    <source>
        <strain evidence="13 14">774</strain>
    </source>
</reference>
<feature type="transmembrane region" description="Helical" evidence="9">
    <location>
        <begin position="112"/>
        <end position="132"/>
    </location>
</feature>
<dbReference type="InterPro" id="IPR003594">
    <property type="entry name" value="HATPase_dom"/>
</dbReference>
<dbReference type="InterPro" id="IPR007891">
    <property type="entry name" value="CHASE3"/>
</dbReference>
<dbReference type="SMART" id="SM00448">
    <property type="entry name" value="REC"/>
    <property type="match status" value="2"/>
</dbReference>
<dbReference type="InterPro" id="IPR036890">
    <property type="entry name" value="HATPase_C_sf"/>
</dbReference>
<evidence type="ECO:0000256" key="5">
    <source>
        <dbReference type="ARBA" id="ARBA00022777"/>
    </source>
</evidence>
<dbReference type="InterPro" id="IPR001789">
    <property type="entry name" value="Sig_transdc_resp-reg_receiver"/>
</dbReference>
<dbReference type="FunFam" id="3.30.565.10:FF:000006">
    <property type="entry name" value="Sensor histidine kinase WalK"/>
    <property type="match status" value="1"/>
</dbReference>
<dbReference type="SMART" id="SM00387">
    <property type="entry name" value="HATPase_c"/>
    <property type="match status" value="1"/>
</dbReference>
<dbReference type="GO" id="GO:0009927">
    <property type="term" value="F:histidine phosphotransfer kinase activity"/>
    <property type="evidence" value="ECO:0007669"/>
    <property type="project" value="TreeGrafter"/>
</dbReference>
<feature type="domain" description="Response regulatory" evidence="11">
    <location>
        <begin position="818"/>
        <end position="929"/>
    </location>
</feature>
<keyword evidence="7 9" id="KW-0472">Membrane</keyword>
<dbReference type="CDD" id="cd00130">
    <property type="entry name" value="PAS"/>
    <property type="match status" value="1"/>
</dbReference>
<evidence type="ECO:0000256" key="4">
    <source>
        <dbReference type="ARBA" id="ARBA00022679"/>
    </source>
</evidence>
<feature type="domain" description="Histidine kinase" evidence="10">
    <location>
        <begin position="461"/>
        <end position="681"/>
    </location>
</feature>
<dbReference type="PANTHER" id="PTHR43047:SF72">
    <property type="entry name" value="OSMOSENSING HISTIDINE PROTEIN KINASE SLN1"/>
    <property type="match status" value="1"/>
</dbReference>
<dbReference type="PROSITE" id="PS50109">
    <property type="entry name" value="HIS_KIN"/>
    <property type="match status" value="1"/>
</dbReference>
<evidence type="ECO:0000256" key="8">
    <source>
        <dbReference type="PROSITE-ProRule" id="PRU00169"/>
    </source>
</evidence>
<feature type="domain" description="PAS" evidence="12">
    <location>
        <begin position="333"/>
        <end position="392"/>
    </location>
</feature>
<dbReference type="AlphaFoldDB" id="A0A2T9K3U9"/>
<dbReference type="Gene3D" id="3.30.450.20">
    <property type="entry name" value="PAS domain"/>
    <property type="match status" value="1"/>
</dbReference>
<dbReference type="CDD" id="cd16922">
    <property type="entry name" value="HATPase_EvgS-ArcB-TorS-like"/>
    <property type="match status" value="1"/>
</dbReference>
<evidence type="ECO:0000256" key="2">
    <source>
        <dbReference type="ARBA" id="ARBA00012438"/>
    </source>
</evidence>
<evidence type="ECO:0000256" key="7">
    <source>
        <dbReference type="ARBA" id="ARBA00023136"/>
    </source>
</evidence>
<evidence type="ECO:0000256" key="9">
    <source>
        <dbReference type="SAM" id="Phobius"/>
    </source>
</evidence>
<dbReference type="CDD" id="cd00082">
    <property type="entry name" value="HisKA"/>
    <property type="match status" value="1"/>
</dbReference>
<feature type="modified residue" description="4-aspartylphosphate" evidence="8">
    <location>
        <position position="866"/>
    </location>
</feature>
<keyword evidence="14" id="KW-1185">Reference proteome</keyword>
<dbReference type="Pfam" id="PF05227">
    <property type="entry name" value="CHASE3"/>
    <property type="match status" value="1"/>
</dbReference>
<gene>
    <name evidence="13" type="ORF">DDF67_09265</name>
</gene>
<dbReference type="InterPro" id="IPR005467">
    <property type="entry name" value="His_kinase_dom"/>
</dbReference>
<protein>
    <recommendedName>
        <fullName evidence="2">histidine kinase</fullName>
        <ecNumber evidence="2">2.7.13.3</ecNumber>
    </recommendedName>
</protein>
<feature type="transmembrane region" description="Helical" evidence="9">
    <location>
        <begin position="297"/>
        <end position="316"/>
    </location>
</feature>
<evidence type="ECO:0000259" key="10">
    <source>
        <dbReference type="PROSITE" id="PS50109"/>
    </source>
</evidence>
<dbReference type="Pfam" id="PF00072">
    <property type="entry name" value="Response_reg"/>
    <property type="match status" value="2"/>
</dbReference>
<dbReference type="PRINTS" id="PR00344">
    <property type="entry name" value="BCTRLSENSOR"/>
</dbReference>
<dbReference type="PROSITE" id="PS50110">
    <property type="entry name" value="RESPONSE_REGULATORY"/>
    <property type="match status" value="2"/>
</dbReference>
<organism evidence="13 14">
    <name type="scientific">Caulobacter endophyticus</name>
    <dbReference type="NCBI Taxonomy" id="2172652"/>
    <lineage>
        <taxon>Bacteria</taxon>
        <taxon>Pseudomonadati</taxon>
        <taxon>Pseudomonadota</taxon>
        <taxon>Alphaproteobacteria</taxon>
        <taxon>Caulobacterales</taxon>
        <taxon>Caulobacteraceae</taxon>
        <taxon>Caulobacter</taxon>
    </lineage>
</organism>
<dbReference type="Pfam" id="PF13426">
    <property type="entry name" value="PAS_9"/>
    <property type="match status" value="1"/>
</dbReference>
<dbReference type="SUPFAM" id="SSF52172">
    <property type="entry name" value="CheY-like"/>
    <property type="match status" value="2"/>
</dbReference>
<dbReference type="Gene3D" id="1.10.287.130">
    <property type="match status" value="1"/>
</dbReference>
<keyword evidence="5" id="KW-0418">Kinase</keyword>
<comment type="catalytic activity">
    <reaction evidence="1">
        <text>ATP + protein L-histidine = ADP + protein N-phospho-L-histidine.</text>
        <dbReference type="EC" id="2.7.13.3"/>
    </reaction>
</comment>
<dbReference type="Gene3D" id="3.30.565.10">
    <property type="entry name" value="Histidine kinase-like ATPase, C-terminal domain"/>
    <property type="match status" value="1"/>
</dbReference>
<dbReference type="GO" id="GO:0005886">
    <property type="term" value="C:plasma membrane"/>
    <property type="evidence" value="ECO:0007669"/>
    <property type="project" value="TreeGrafter"/>
</dbReference>
<evidence type="ECO:0000313" key="13">
    <source>
        <dbReference type="EMBL" id="PVM90614.1"/>
    </source>
</evidence>
<dbReference type="InterPro" id="IPR003661">
    <property type="entry name" value="HisK_dim/P_dom"/>
</dbReference>
<name>A0A2T9K3U9_9CAUL</name>
<proteinExistence type="predicted"/>
<dbReference type="Pfam" id="PF00512">
    <property type="entry name" value="HisKA"/>
    <property type="match status" value="1"/>
</dbReference>
<dbReference type="Pfam" id="PF02518">
    <property type="entry name" value="HATPase_c"/>
    <property type="match status" value="1"/>
</dbReference>
<dbReference type="Gene3D" id="3.40.50.2300">
    <property type="match status" value="2"/>
</dbReference>
<dbReference type="EMBL" id="QDKQ01000034">
    <property type="protein sequence ID" value="PVM90614.1"/>
    <property type="molecule type" value="Genomic_DNA"/>
</dbReference>
<dbReference type="SMART" id="SM00091">
    <property type="entry name" value="PAS"/>
    <property type="match status" value="1"/>
</dbReference>
<dbReference type="SUPFAM" id="SSF47384">
    <property type="entry name" value="Homodimeric domain of signal transducing histidine kinase"/>
    <property type="match status" value="1"/>
</dbReference>
<keyword evidence="9" id="KW-0812">Transmembrane</keyword>
<comment type="caution">
    <text evidence="13">The sequence shown here is derived from an EMBL/GenBank/DDBJ whole genome shotgun (WGS) entry which is preliminary data.</text>
</comment>
<dbReference type="EC" id="2.7.13.3" evidence="2"/>
<dbReference type="NCBIfam" id="TIGR00229">
    <property type="entry name" value="sensory_box"/>
    <property type="match status" value="1"/>
</dbReference>
<dbReference type="PROSITE" id="PS50112">
    <property type="entry name" value="PAS"/>
    <property type="match status" value="1"/>
</dbReference>
<accession>A0A2T9K3U9</accession>
<evidence type="ECO:0000256" key="3">
    <source>
        <dbReference type="ARBA" id="ARBA00022553"/>
    </source>
</evidence>
<evidence type="ECO:0000256" key="6">
    <source>
        <dbReference type="ARBA" id="ARBA00023012"/>
    </source>
</evidence>
<dbReference type="InterPro" id="IPR036097">
    <property type="entry name" value="HisK_dim/P_sf"/>
</dbReference>
<dbReference type="CDD" id="cd19410">
    <property type="entry name" value="HK9-like_sensor"/>
    <property type="match status" value="1"/>
</dbReference>
<dbReference type="InterPro" id="IPR004358">
    <property type="entry name" value="Sig_transdc_His_kin-like_C"/>
</dbReference>
<dbReference type="Proteomes" id="UP000245073">
    <property type="component" value="Unassembled WGS sequence"/>
</dbReference>
<dbReference type="InterPro" id="IPR035965">
    <property type="entry name" value="PAS-like_dom_sf"/>
</dbReference>
<dbReference type="FunFam" id="1.10.287.130:FF:000001">
    <property type="entry name" value="Two-component sensor histidine kinase"/>
    <property type="match status" value="1"/>
</dbReference>
<feature type="domain" description="Response regulatory" evidence="11">
    <location>
        <begin position="695"/>
        <end position="808"/>
    </location>
</feature>
<keyword evidence="6" id="KW-0902">Two-component regulatory system</keyword>
<evidence type="ECO:0000313" key="14">
    <source>
        <dbReference type="Proteomes" id="UP000245073"/>
    </source>
</evidence>
<dbReference type="SUPFAM" id="SSF55874">
    <property type="entry name" value="ATPase domain of HSP90 chaperone/DNA topoisomerase II/histidine kinase"/>
    <property type="match status" value="1"/>
</dbReference>
<dbReference type="SMART" id="SM00388">
    <property type="entry name" value="HisKA"/>
    <property type="match status" value="1"/>
</dbReference>
<keyword evidence="9" id="KW-1133">Transmembrane helix</keyword>
<dbReference type="InterPro" id="IPR011006">
    <property type="entry name" value="CheY-like_superfamily"/>
</dbReference>
<dbReference type="SUPFAM" id="SSF55785">
    <property type="entry name" value="PYP-like sensor domain (PAS domain)"/>
    <property type="match status" value="1"/>
</dbReference>
<evidence type="ECO:0000256" key="1">
    <source>
        <dbReference type="ARBA" id="ARBA00000085"/>
    </source>
</evidence>